<proteinExistence type="predicted"/>
<evidence type="ECO:0000313" key="3">
    <source>
        <dbReference type="Proteomes" id="UP001164746"/>
    </source>
</evidence>
<sequence length="338" mass="38274">MIVQNEVQRISSFKTVKRPVVKKINGSKGFKLFAGSNTQRSTGLCMEVLQKLTPFKDDEDKVTESARELLIDCVKHHPTVHDVFFPDVSGEARMRDEDYRGFPMERLAVGVICEALAGCEDEFKFHTTLERNNLASLIGDLYSSVHWKKLGFALYTQQYPTVVRDVTSGISLQDFIDDDGPEWAEQILERMTEPNWTLSWVQKIVRGLVTEEDYNTQMNALFVKLHLLDPQSVIPAYHLLNNIRALPECSLELATRDYIGGPLDSQKFQPAVICAVHVPTRAHASPHNTGTPGTPREVFYGVHVDEWLMTEARDLGVWNGRRPNNSRPSAETDRCVVM</sequence>
<gene>
    <name evidence="2" type="ORF">MAR_031791</name>
</gene>
<feature type="region of interest" description="Disordered" evidence="1">
    <location>
        <begin position="319"/>
        <end position="338"/>
    </location>
</feature>
<dbReference type="Proteomes" id="UP001164746">
    <property type="component" value="Chromosome 10"/>
</dbReference>
<dbReference type="EMBL" id="CP111021">
    <property type="protein sequence ID" value="WAR17197.1"/>
    <property type="molecule type" value="Genomic_DNA"/>
</dbReference>
<name>A0ABY7F4U8_MYAAR</name>
<protein>
    <submittedName>
        <fullName evidence="2">Uncharacterized protein</fullName>
    </submittedName>
</protein>
<organism evidence="2 3">
    <name type="scientific">Mya arenaria</name>
    <name type="common">Soft-shell clam</name>
    <dbReference type="NCBI Taxonomy" id="6604"/>
    <lineage>
        <taxon>Eukaryota</taxon>
        <taxon>Metazoa</taxon>
        <taxon>Spiralia</taxon>
        <taxon>Lophotrochozoa</taxon>
        <taxon>Mollusca</taxon>
        <taxon>Bivalvia</taxon>
        <taxon>Autobranchia</taxon>
        <taxon>Heteroconchia</taxon>
        <taxon>Euheterodonta</taxon>
        <taxon>Imparidentia</taxon>
        <taxon>Neoheterodontei</taxon>
        <taxon>Myida</taxon>
        <taxon>Myoidea</taxon>
        <taxon>Myidae</taxon>
        <taxon>Mya</taxon>
    </lineage>
</organism>
<evidence type="ECO:0000313" key="2">
    <source>
        <dbReference type="EMBL" id="WAR17197.1"/>
    </source>
</evidence>
<reference evidence="2" key="1">
    <citation type="submission" date="2022-11" db="EMBL/GenBank/DDBJ databases">
        <title>Centuries of genome instability and evolution in soft-shell clam transmissible cancer (bioRxiv).</title>
        <authorList>
            <person name="Hart S.F.M."/>
            <person name="Yonemitsu M.A."/>
            <person name="Giersch R.M."/>
            <person name="Beal B.F."/>
            <person name="Arriagada G."/>
            <person name="Davis B.W."/>
            <person name="Ostrander E.A."/>
            <person name="Goff S.P."/>
            <person name="Metzger M.J."/>
        </authorList>
    </citation>
    <scope>NUCLEOTIDE SEQUENCE</scope>
    <source>
        <strain evidence="2">MELC-2E11</strain>
        <tissue evidence="2">Siphon/mantle</tissue>
    </source>
</reference>
<keyword evidence="3" id="KW-1185">Reference proteome</keyword>
<accession>A0ABY7F4U8</accession>
<evidence type="ECO:0000256" key="1">
    <source>
        <dbReference type="SAM" id="MobiDB-lite"/>
    </source>
</evidence>